<reference evidence="2" key="1">
    <citation type="submission" date="2017-09" db="EMBL/GenBank/DDBJ databases">
        <title>Depth-based differentiation of microbial function through sediment-hosted aquifers and enrichment of novel symbionts in the deep terrestrial subsurface.</title>
        <authorList>
            <person name="Probst A.J."/>
            <person name="Ladd B."/>
            <person name="Jarett J.K."/>
            <person name="Geller-Mcgrath D.E."/>
            <person name="Sieber C.M.K."/>
            <person name="Emerson J.B."/>
            <person name="Anantharaman K."/>
            <person name="Thomas B.C."/>
            <person name="Malmstrom R."/>
            <person name="Stieglmeier M."/>
            <person name="Klingl A."/>
            <person name="Woyke T."/>
            <person name="Ryan C.M."/>
            <person name="Banfield J.F."/>
        </authorList>
    </citation>
    <scope>NUCLEOTIDE SEQUENCE [LARGE SCALE GENOMIC DNA]</scope>
</reference>
<comment type="caution">
    <text evidence="1">The sequence shown here is derived from an EMBL/GenBank/DDBJ whole genome shotgun (WGS) entry which is preliminary data.</text>
</comment>
<proteinExistence type="predicted"/>
<dbReference type="AlphaFoldDB" id="A0A2H0UBV3"/>
<protein>
    <submittedName>
        <fullName evidence="1">Uncharacterized protein</fullName>
    </submittedName>
</protein>
<evidence type="ECO:0000313" key="1">
    <source>
        <dbReference type="EMBL" id="PIR83891.1"/>
    </source>
</evidence>
<gene>
    <name evidence="1" type="ORF">COU18_01910</name>
</gene>
<sequence>MPDELVVKHVYPPLDDQVRLKLTKNSKGYGWEISVAGKSGDDALAQMREIEQKVREEFGMEEER</sequence>
<dbReference type="EMBL" id="PFBK01000004">
    <property type="protein sequence ID" value="PIR83891.1"/>
    <property type="molecule type" value="Genomic_DNA"/>
</dbReference>
<evidence type="ECO:0000313" key="2">
    <source>
        <dbReference type="Proteomes" id="UP000231192"/>
    </source>
</evidence>
<name>A0A2H0UBV3_9BACT</name>
<accession>A0A2H0UBV3</accession>
<organism evidence="1 2">
    <name type="scientific">Candidatus Kaiserbacteria bacterium CG10_big_fil_rev_8_21_14_0_10_51_14</name>
    <dbReference type="NCBI Taxonomy" id="1974610"/>
    <lineage>
        <taxon>Bacteria</taxon>
        <taxon>Candidatus Kaiseribacteriota</taxon>
    </lineage>
</organism>
<dbReference type="Proteomes" id="UP000231192">
    <property type="component" value="Unassembled WGS sequence"/>
</dbReference>